<evidence type="ECO:0000256" key="4">
    <source>
        <dbReference type="ARBA" id="ARBA00023136"/>
    </source>
</evidence>
<protein>
    <submittedName>
        <fullName evidence="7">MFS transporter permease</fullName>
    </submittedName>
</protein>
<dbReference type="SUPFAM" id="SSF103473">
    <property type="entry name" value="MFS general substrate transporter"/>
    <property type="match status" value="2"/>
</dbReference>
<sequence>MSVTSDNQGFSTVQRHLLVVTLIPMFMTLLSVSIVNVILPSIKHTFEADDSQLQWVVSGYALAFGVLLVAAGRTGDVYGRGRLFVAGLAVFGLGSLLAGLAPNTTVLNIARALTGLGSGALGPQIIGLIQQFFSGSKRGRAFGLFGAVVGVSVAIGPVLGGVLIAVFGAEWGWRASILINVPIAAFAILMSKKWFPAGAWEPVPAADQPAGIQREGVEVSGGRAKADIDPVGITLFGLSVLLVMLPFMEARASAWFWAALPVGLVLLVGWVFWERAYERRGRSPMVDLNLFKTRSFANGTALISVHFTGMPAIWLLVAVYMQNGHGESALVAGSIGLPAAIISAVTSAIAGRHIVRLGRILVLTAQFVVLAGLLGSILVIWMIETWDISVWWLMLPLAFTGGAQGAVISPNQTLTLADVPVQYAGSAGGVMQTGQRVGTAIGLALVTGIVFASVAATGNWDHATMIGFATVFVIGSLATALSMLDLYQSRKERRNRYGA</sequence>
<accession>A0A095YEH2</accession>
<feature type="transmembrane region" description="Helical" evidence="5">
    <location>
        <begin position="254"/>
        <end position="274"/>
    </location>
</feature>
<dbReference type="Pfam" id="PF07690">
    <property type="entry name" value="MFS_1"/>
    <property type="match status" value="1"/>
</dbReference>
<feature type="transmembrane region" description="Helical" evidence="5">
    <location>
        <begin position="389"/>
        <end position="408"/>
    </location>
</feature>
<feature type="transmembrane region" description="Helical" evidence="5">
    <location>
        <begin position="141"/>
        <end position="165"/>
    </location>
</feature>
<feature type="transmembrane region" description="Helical" evidence="5">
    <location>
        <begin position="109"/>
        <end position="129"/>
    </location>
</feature>
<dbReference type="GO" id="GO:0005886">
    <property type="term" value="C:plasma membrane"/>
    <property type="evidence" value="ECO:0007669"/>
    <property type="project" value="UniProtKB-SubCell"/>
</dbReference>
<feature type="transmembrane region" description="Helical" evidence="5">
    <location>
        <begin position="83"/>
        <end position="103"/>
    </location>
</feature>
<evidence type="ECO:0000259" key="6">
    <source>
        <dbReference type="PROSITE" id="PS50850"/>
    </source>
</evidence>
<feature type="transmembrane region" description="Helical" evidence="5">
    <location>
        <begin position="295"/>
        <end position="317"/>
    </location>
</feature>
<feature type="transmembrane region" description="Helical" evidence="5">
    <location>
        <begin position="231"/>
        <end position="248"/>
    </location>
</feature>
<gene>
    <name evidence="7" type="ORF">HMPREF2128_04350</name>
</gene>
<keyword evidence="4 5" id="KW-0472">Membrane</keyword>
<dbReference type="AlphaFoldDB" id="A0A095YEH2"/>
<dbReference type="PANTHER" id="PTHR42718:SF39">
    <property type="entry name" value="ACTINORHODIN TRANSPORTER-RELATED"/>
    <property type="match status" value="1"/>
</dbReference>
<dbReference type="InterPro" id="IPR011701">
    <property type="entry name" value="MFS"/>
</dbReference>
<dbReference type="PRINTS" id="PR01036">
    <property type="entry name" value="TCRTETB"/>
</dbReference>
<name>A0A095YEH2_9MICC</name>
<dbReference type="InterPro" id="IPR036259">
    <property type="entry name" value="MFS_trans_sf"/>
</dbReference>
<evidence type="ECO:0000313" key="7">
    <source>
        <dbReference type="EMBL" id="KGF20663.1"/>
    </source>
</evidence>
<feature type="transmembrane region" description="Helical" evidence="5">
    <location>
        <begin position="361"/>
        <end position="383"/>
    </location>
</feature>
<proteinExistence type="predicted"/>
<feature type="transmembrane region" description="Helical" evidence="5">
    <location>
        <begin position="440"/>
        <end position="460"/>
    </location>
</feature>
<evidence type="ECO:0000256" key="1">
    <source>
        <dbReference type="ARBA" id="ARBA00004651"/>
    </source>
</evidence>
<feature type="transmembrane region" description="Helical" evidence="5">
    <location>
        <begin position="466"/>
        <end position="487"/>
    </location>
</feature>
<feature type="domain" description="Major facilitator superfamily (MFS) profile" evidence="6">
    <location>
        <begin position="17"/>
        <end position="494"/>
    </location>
</feature>
<keyword evidence="2 5" id="KW-0812">Transmembrane</keyword>
<dbReference type="PANTHER" id="PTHR42718">
    <property type="entry name" value="MAJOR FACILITATOR SUPERFAMILY MULTIDRUG TRANSPORTER MFSC"/>
    <property type="match status" value="1"/>
</dbReference>
<dbReference type="Proteomes" id="UP000053528">
    <property type="component" value="Unassembled WGS sequence"/>
</dbReference>
<comment type="subcellular location">
    <subcellularLocation>
        <location evidence="1">Cell membrane</location>
        <topology evidence="1">Multi-pass membrane protein</topology>
    </subcellularLocation>
</comment>
<feature type="transmembrane region" description="Helical" evidence="5">
    <location>
        <begin position="51"/>
        <end position="71"/>
    </location>
</feature>
<evidence type="ECO:0000256" key="2">
    <source>
        <dbReference type="ARBA" id="ARBA00022692"/>
    </source>
</evidence>
<dbReference type="CDD" id="cd17321">
    <property type="entry name" value="MFS_MMR_MDR_like"/>
    <property type="match status" value="1"/>
</dbReference>
<feature type="transmembrane region" description="Helical" evidence="5">
    <location>
        <begin position="17"/>
        <end position="39"/>
    </location>
</feature>
<dbReference type="InterPro" id="IPR020846">
    <property type="entry name" value="MFS_dom"/>
</dbReference>
<dbReference type="PROSITE" id="PS50850">
    <property type="entry name" value="MFS"/>
    <property type="match status" value="1"/>
</dbReference>
<dbReference type="Gene3D" id="1.20.1720.10">
    <property type="entry name" value="Multidrug resistance protein D"/>
    <property type="match status" value="1"/>
</dbReference>
<feature type="transmembrane region" description="Helical" evidence="5">
    <location>
        <begin position="171"/>
        <end position="190"/>
    </location>
</feature>
<comment type="caution">
    <text evidence="7">The sequence shown here is derived from an EMBL/GenBank/DDBJ whole genome shotgun (WGS) entry which is preliminary data.</text>
</comment>
<feature type="transmembrane region" description="Helical" evidence="5">
    <location>
        <begin position="329"/>
        <end position="349"/>
    </location>
</feature>
<reference evidence="7 8" key="1">
    <citation type="submission" date="2014-07" db="EMBL/GenBank/DDBJ databases">
        <authorList>
            <person name="McCorrison J."/>
            <person name="Sanka R."/>
            <person name="Torralba M."/>
            <person name="Gillis M."/>
            <person name="Haft D.H."/>
            <person name="Methe B."/>
            <person name="Sutton G."/>
            <person name="Nelson K.E."/>
        </authorList>
    </citation>
    <scope>NUCLEOTIDE SEQUENCE [LARGE SCALE GENOMIC DNA]</scope>
    <source>
        <strain evidence="7 8">DNF00011</strain>
    </source>
</reference>
<dbReference type="EMBL" id="JRNH01000012">
    <property type="protein sequence ID" value="KGF20663.1"/>
    <property type="molecule type" value="Genomic_DNA"/>
</dbReference>
<dbReference type="Gene3D" id="1.20.1250.20">
    <property type="entry name" value="MFS general substrate transporter like domains"/>
    <property type="match status" value="1"/>
</dbReference>
<evidence type="ECO:0000256" key="3">
    <source>
        <dbReference type="ARBA" id="ARBA00022989"/>
    </source>
</evidence>
<evidence type="ECO:0000313" key="8">
    <source>
        <dbReference type="Proteomes" id="UP000053528"/>
    </source>
</evidence>
<keyword evidence="3 5" id="KW-1133">Transmembrane helix</keyword>
<organism evidence="7 8">
    <name type="scientific">Pseudoglutamicibacter albus DNF00011</name>
    <dbReference type="NCBI Taxonomy" id="1401063"/>
    <lineage>
        <taxon>Bacteria</taxon>
        <taxon>Bacillati</taxon>
        <taxon>Actinomycetota</taxon>
        <taxon>Actinomycetes</taxon>
        <taxon>Micrococcales</taxon>
        <taxon>Micrococcaceae</taxon>
        <taxon>Pseudoglutamicibacter</taxon>
    </lineage>
</organism>
<dbReference type="GO" id="GO:0022857">
    <property type="term" value="F:transmembrane transporter activity"/>
    <property type="evidence" value="ECO:0007669"/>
    <property type="project" value="InterPro"/>
</dbReference>
<evidence type="ECO:0000256" key="5">
    <source>
        <dbReference type="SAM" id="Phobius"/>
    </source>
</evidence>